<evidence type="ECO:0000313" key="2">
    <source>
        <dbReference type="Proteomes" id="UP000770717"/>
    </source>
</evidence>
<keyword evidence="2" id="KW-1185">Reference proteome</keyword>
<proteinExistence type="predicted"/>
<protein>
    <submittedName>
        <fullName evidence="1">Uncharacterized protein</fullName>
    </submittedName>
</protein>
<dbReference type="EMBL" id="WNTK01000757">
    <property type="protein sequence ID" value="KAG9468713.1"/>
    <property type="molecule type" value="Genomic_DNA"/>
</dbReference>
<gene>
    <name evidence="1" type="ORF">GDO78_022110</name>
</gene>
<reference evidence="1" key="1">
    <citation type="thesis" date="2020" institute="ProQuest LLC" country="789 East Eisenhower Parkway, Ann Arbor, MI, USA">
        <title>Comparative Genomics and Chromosome Evolution.</title>
        <authorList>
            <person name="Mudd A.B."/>
        </authorList>
    </citation>
    <scope>NUCLEOTIDE SEQUENCE</scope>
    <source>
        <strain evidence="1">HN-11 Male</strain>
        <tissue evidence="1">Kidney and liver</tissue>
    </source>
</reference>
<sequence>MQNGYTHPALQLLIDSCQPITANHSLEGVVGVASLQLMNMQDYCVWVLLIKCNFFFQTTACIYTADISL</sequence>
<dbReference type="AlphaFoldDB" id="A0A8J6EGD9"/>
<name>A0A8J6EGD9_ELECQ</name>
<evidence type="ECO:0000313" key="1">
    <source>
        <dbReference type="EMBL" id="KAG9468713.1"/>
    </source>
</evidence>
<accession>A0A8J6EGD9</accession>
<dbReference type="Proteomes" id="UP000770717">
    <property type="component" value="Unassembled WGS sequence"/>
</dbReference>
<comment type="caution">
    <text evidence="1">The sequence shown here is derived from an EMBL/GenBank/DDBJ whole genome shotgun (WGS) entry which is preliminary data.</text>
</comment>
<organism evidence="1 2">
    <name type="scientific">Eleutherodactylus coqui</name>
    <name type="common">Puerto Rican coqui</name>
    <dbReference type="NCBI Taxonomy" id="57060"/>
    <lineage>
        <taxon>Eukaryota</taxon>
        <taxon>Metazoa</taxon>
        <taxon>Chordata</taxon>
        <taxon>Craniata</taxon>
        <taxon>Vertebrata</taxon>
        <taxon>Euteleostomi</taxon>
        <taxon>Amphibia</taxon>
        <taxon>Batrachia</taxon>
        <taxon>Anura</taxon>
        <taxon>Neobatrachia</taxon>
        <taxon>Hyloidea</taxon>
        <taxon>Eleutherodactylidae</taxon>
        <taxon>Eleutherodactylinae</taxon>
        <taxon>Eleutherodactylus</taxon>
        <taxon>Eleutherodactylus</taxon>
    </lineage>
</organism>